<dbReference type="PANTHER" id="PTHR16284:SF13">
    <property type="entry name" value="PROTEIN CDV3 HOMOLOG"/>
    <property type="match status" value="1"/>
</dbReference>
<evidence type="ECO:0000256" key="2">
    <source>
        <dbReference type="SAM" id="MobiDB-lite"/>
    </source>
</evidence>
<dbReference type="AlphaFoldDB" id="A0A9Q0MDS6"/>
<name>A0A9Q0MDS6_BLOTA</name>
<feature type="region of interest" description="Disordered" evidence="2">
    <location>
        <begin position="13"/>
        <end position="51"/>
    </location>
</feature>
<dbReference type="OrthoDB" id="6288097at2759"/>
<evidence type="ECO:0000256" key="1">
    <source>
        <dbReference type="ARBA" id="ARBA00006062"/>
    </source>
</evidence>
<gene>
    <name evidence="3" type="ORF">RDWZM_002570</name>
</gene>
<sequence>MADTDLDSFFARKDKKKKDKKKGVSNDDLDKKFDNKPTTGERSRERRFPILDNFIQDEGEWEDFKDENDKDYSGLKIQTLSIKDKEEEQREEEESIKKKEEAIKPWAFDPDKVDEAKTETANSEPETKIDEDDIEAQLMANRGGLNRFRGGNRNATGPRLDDSKEFPDLGTTSEAYEDLKTYTTVRTSGPQVINRSGPEAISTDNKYSALRNAN</sequence>
<dbReference type="Pfam" id="PF15359">
    <property type="entry name" value="CDV3"/>
    <property type="match status" value="1"/>
</dbReference>
<dbReference type="InterPro" id="IPR026806">
    <property type="entry name" value="CDV3"/>
</dbReference>
<dbReference type="PANTHER" id="PTHR16284">
    <property type="entry name" value="PROTEIN CDV3 HOMOLOG"/>
    <property type="match status" value="1"/>
</dbReference>
<organism evidence="3 4">
    <name type="scientific">Blomia tropicalis</name>
    <name type="common">Mite</name>
    <dbReference type="NCBI Taxonomy" id="40697"/>
    <lineage>
        <taxon>Eukaryota</taxon>
        <taxon>Metazoa</taxon>
        <taxon>Ecdysozoa</taxon>
        <taxon>Arthropoda</taxon>
        <taxon>Chelicerata</taxon>
        <taxon>Arachnida</taxon>
        <taxon>Acari</taxon>
        <taxon>Acariformes</taxon>
        <taxon>Sarcoptiformes</taxon>
        <taxon>Astigmata</taxon>
        <taxon>Glycyphagoidea</taxon>
        <taxon>Echimyopodidae</taxon>
        <taxon>Blomia</taxon>
    </lineage>
</organism>
<dbReference type="OMA" id="KEYNFHE"/>
<feature type="compositionally biased region" description="Polar residues" evidence="2">
    <location>
        <begin position="202"/>
        <end position="214"/>
    </location>
</feature>
<proteinExistence type="inferred from homology"/>
<evidence type="ECO:0000313" key="4">
    <source>
        <dbReference type="Proteomes" id="UP001142055"/>
    </source>
</evidence>
<evidence type="ECO:0000313" key="3">
    <source>
        <dbReference type="EMBL" id="KAJ6224025.1"/>
    </source>
</evidence>
<dbReference type="EMBL" id="JAPWDV010000001">
    <property type="protein sequence ID" value="KAJ6224025.1"/>
    <property type="molecule type" value="Genomic_DNA"/>
</dbReference>
<feature type="region of interest" description="Disordered" evidence="2">
    <location>
        <begin position="189"/>
        <end position="214"/>
    </location>
</feature>
<reference evidence="3" key="1">
    <citation type="submission" date="2022-12" db="EMBL/GenBank/DDBJ databases">
        <title>Genome assemblies of Blomia tropicalis.</title>
        <authorList>
            <person name="Cui Y."/>
        </authorList>
    </citation>
    <scope>NUCLEOTIDE SEQUENCE</scope>
    <source>
        <tissue evidence="3">Adult mites</tissue>
    </source>
</reference>
<feature type="compositionally biased region" description="Basic and acidic residues" evidence="2">
    <location>
        <begin position="95"/>
        <end position="118"/>
    </location>
</feature>
<protein>
    <submittedName>
        <fullName evidence="3">Uncharacterized protein</fullName>
    </submittedName>
</protein>
<dbReference type="Proteomes" id="UP001142055">
    <property type="component" value="Chromosome 1"/>
</dbReference>
<feature type="compositionally biased region" description="Basic and acidic residues" evidence="2">
    <location>
        <begin position="22"/>
        <end position="49"/>
    </location>
</feature>
<comment type="caution">
    <text evidence="3">The sequence shown here is derived from an EMBL/GenBank/DDBJ whole genome shotgun (WGS) entry which is preliminary data.</text>
</comment>
<feature type="compositionally biased region" description="Low complexity" evidence="2">
    <location>
        <begin position="141"/>
        <end position="154"/>
    </location>
</feature>
<feature type="region of interest" description="Disordered" evidence="2">
    <location>
        <begin position="83"/>
        <end position="170"/>
    </location>
</feature>
<comment type="similarity">
    <text evidence="1">Belongs to the CDV3 family.</text>
</comment>
<dbReference type="GO" id="GO:0005737">
    <property type="term" value="C:cytoplasm"/>
    <property type="evidence" value="ECO:0007669"/>
    <property type="project" value="TreeGrafter"/>
</dbReference>
<keyword evidence="4" id="KW-1185">Reference proteome</keyword>
<accession>A0A9Q0MDS6</accession>